<evidence type="ECO:0000256" key="1">
    <source>
        <dbReference type="SAM" id="SignalP"/>
    </source>
</evidence>
<sequence length="329" mass="36169">MQRRLLSAALAVVLLVSLASCGTTRASVDYGDAQNWAVWEPEKSARADVFFVCPTVYGGTQDSYNMPLDDAESHASFLGATKMEQGIYDADARFFAPYYRQAGLNAYTLSEQEREPYLAAAYADVKAAFQYYLDAENDGRPIILAGFSQGADLCLRLLKEFFGDERLNDRLVACYAIGWRITEAELAAYPHLRFAAGEDDVGVIVSFNSEAEAVADSLLIPTGVRTLAINPLNWKTDSTPADKAENLGACFTNYDGAIETEIQGLTGAYIDPVRGALKVTDVSPADYPAGLSIFEDGVYHLYDYQFFYRNLQENVAVRLDAYCDAREAA</sequence>
<dbReference type="InterPro" id="IPR021440">
    <property type="entry name" value="DUF3089"/>
</dbReference>
<dbReference type="PROSITE" id="PS51257">
    <property type="entry name" value="PROKAR_LIPOPROTEIN"/>
    <property type="match status" value="1"/>
</dbReference>
<reference evidence="2" key="1">
    <citation type="submission" date="2020-10" db="EMBL/GenBank/DDBJ databases">
        <authorList>
            <person name="Gilroy R."/>
        </authorList>
    </citation>
    <scope>NUCLEOTIDE SEQUENCE</scope>
    <source>
        <strain evidence="2">ChiGjej1B1-19959</strain>
    </source>
</reference>
<organism evidence="2 3">
    <name type="scientific">Candidatus Fimenecus excrementigallinarum</name>
    <dbReference type="NCBI Taxonomy" id="2840816"/>
    <lineage>
        <taxon>Bacteria</taxon>
        <taxon>Bacillati</taxon>
        <taxon>Bacillota</taxon>
        <taxon>Clostridia</taxon>
        <taxon>Candidatus Fimenecus</taxon>
    </lineage>
</organism>
<dbReference type="SUPFAM" id="SSF53474">
    <property type="entry name" value="alpha/beta-Hydrolases"/>
    <property type="match status" value="1"/>
</dbReference>
<gene>
    <name evidence="2" type="ORF">IAC53_01420</name>
</gene>
<dbReference type="Pfam" id="PF11288">
    <property type="entry name" value="DUF3089"/>
    <property type="match status" value="1"/>
</dbReference>
<feature type="chain" id="PRO_5038714827" evidence="1">
    <location>
        <begin position="27"/>
        <end position="329"/>
    </location>
</feature>
<dbReference type="AlphaFoldDB" id="A0A9D1IFV0"/>
<dbReference type="InterPro" id="IPR029058">
    <property type="entry name" value="AB_hydrolase_fold"/>
</dbReference>
<evidence type="ECO:0000313" key="3">
    <source>
        <dbReference type="Proteomes" id="UP000824071"/>
    </source>
</evidence>
<reference evidence="2" key="2">
    <citation type="journal article" date="2021" name="PeerJ">
        <title>Extensive microbial diversity within the chicken gut microbiome revealed by metagenomics and culture.</title>
        <authorList>
            <person name="Gilroy R."/>
            <person name="Ravi A."/>
            <person name="Getino M."/>
            <person name="Pursley I."/>
            <person name="Horton D.L."/>
            <person name="Alikhan N.F."/>
            <person name="Baker D."/>
            <person name="Gharbi K."/>
            <person name="Hall N."/>
            <person name="Watson M."/>
            <person name="Adriaenssens E.M."/>
            <person name="Foster-Nyarko E."/>
            <person name="Jarju S."/>
            <person name="Secka A."/>
            <person name="Antonio M."/>
            <person name="Oren A."/>
            <person name="Chaudhuri R.R."/>
            <person name="La Ragione R."/>
            <person name="Hildebrand F."/>
            <person name="Pallen M.J."/>
        </authorList>
    </citation>
    <scope>NUCLEOTIDE SEQUENCE</scope>
    <source>
        <strain evidence="2">ChiGjej1B1-19959</strain>
    </source>
</reference>
<evidence type="ECO:0000313" key="2">
    <source>
        <dbReference type="EMBL" id="HIU35254.1"/>
    </source>
</evidence>
<dbReference type="Gene3D" id="3.40.50.1820">
    <property type="entry name" value="alpha/beta hydrolase"/>
    <property type="match status" value="1"/>
</dbReference>
<name>A0A9D1IFV0_9FIRM</name>
<dbReference type="EMBL" id="DVMW01000012">
    <property type="protein sequence ID" value="HIU35254.1"/>
    <property type="molecule type" value="Genomic_DNA"/>
</dbReference>
<keyword evidence="1" id="KW-0732">Signal</keyword>
<protein>
    <submittedName>
        <fullName evidence="2">DUF3089 domain-containing protein</fullName>
    </submittedName>
</protein>
<feature type="signal peptide" evidence="1">
    <location>
        <begin position="1"/>
        <end position="26"/>
    </location>
</feature>
<proteinExistence type="predicted"/>
<accession>A0A9D1IFV0</accession>
<comment type="caution">
    <text evidence="2">The sequence shown here is derived from an EMBL/GenBank/DDBJ whole genome shotgun (WGS) entry which is preliminary data.</text>
</comment>
<dbReference type="Proteomes" id="UP000824071">
    <property type="component" value="Unassembled WGS sequence"/>
</dbReference>